<evidence type="ECO:0000313" key="4">
    <source>
        <dbReference type="Proteomes" id="UP000319257"/>
    </source>
</evidence>
<keyword evidence="1" id="KW-0732">Signal</keyword>
<dbReference type="Proteomes" id="UP000319257">
    <property type="component" value="Unassembled WGS sequence"/>
</dbReference>
<proteinExistence type="predicted"/>
<comment type="caution">
    <text evidence="3">The sequence shown here is derived from an EMBL/GenBank/DDBJ whole genome shotgun (WGS) entry which is preliminary data.</text>
</comment>
<feature type="domain" description="DUF7735" evidence="2">
    <location>
        <begin position="53"/>
        <end position="184"/>
    </location>
</feature>
<reference evidence="3 4" key="1">
    <citation type="submission" date="2019-06" db="EMBL/GenBank/DDBJ databases">
        <title>Draft genome sequence of the filamentous fungus Phialemoniopsis curvata isolated from diesel fuel.</title>
        <authorList>
            <person name="Varaljay V.A."/>
            <person name="Lyon W.J."/>
            <person name="Crouch A.L."/>
            <person name="Drake C.E."/>
            <person name="Hollomon J.M."/>
            <person name="Nadeau L.J."/>
            <person name="Nunn H.S."/>
            <person name="Stevenson B.S."/>
            <person name="Bojanowski C.L."/>
            <person name="Crookes-Goodson W.J."/>
        </authorList>
    </citation>
    <scope>NUCLEOTIDE SEQUENCE [LARGE SCALE GENOMIC DNA]</scope>
    <source>
        <strain evidence="3 4">D216</strain>
    </source>
</reference>
<name>A0A507B0I5_9PEZI</name>
<evidence type="ECO:0000256" key="1">
    <source>
        <dbReference type="SAM" id="SignalP"/>
    </source>
</evidence>
<protein>
    <recommendedName>
        <fullName evidence="2">DUF7735 domain-containing protein</fullName>
    </recommendedName>
</protein>
<organism evidence="3 4">
    <name type="scientific">Thyridium curvatum</name>
    <dbReference type="NCBI Taxonomy" id="1093900"/>
    <lineage>
        <taxon>Eukaryota</taxon>
        <taxon>Fungi</taxon>
        <taxon>Dikarya</taxon>
        <taxon>Ascomycota</taxon>
        <taxon>Pezizomycotina</taxon>
        <taxon>Sordariomycetes</taxon>
        <taxon>Sordariomycetidae</taxon>
        <taxon>Thyridiales</taxon>
        <taxon>Thyridiaceae</taxon>
        <taxon>Thyridium</taxon>
    </lineage>
</organism>
<dbReference type="RefSeq" id="XP_030992332.1">
    <property type="nucleotide sequence ID" value="XM_031143369.1"/>
</dbReference>
<dbReference type="InterPro" id="IPR056637">
    <property type="entry name" value="DUF7735"/>
</dbReference>
<dbReference type="EMBL" id="SKBQ01000056">
    <property type="protein sequence ID" value="TPX10621.1"/>
    <property type="molecule type" value="Genomic_DNA"/>
</dbReference>
<gene>
    <name evidence="3" type="ORF">E0L32_008507</name>
</gene>
<feature type="signal peptide" evidence="1">
    <location>
        <begin position="1"/>
        <end position="21"/>
    </location>
</feature>
<keyword evidence="4" id="KW-1185">Reference proteome</keyword>
<evidence type="ECO:0000313" key="3">
    <source>
        <dbReference type="EMBL" id="TPX10621.1"/>
    </source>
</evidence>
<dbReference type="GeneID" id="41975954"/>
<accession>A0A507B0I5</accession>
<feature type="chain" id="PRO_5021370782" description="DUF7735 domain-containing protein" evidence="1">
    <location>
        <begin position="22"/>
        <end position="240"/>
    </location>
</feature>
<sequence>MRAATAFRFSLGAILTATAHGALMKPQTAPRTVVVRAESSTPAGPTSTEEFVDPFVTPDPWPCALKNITQYFDVSTATGGLYEAMTSYGDKLLEPCESTAGPDVLCSVTELSQWCGMSTAIPPAVLADYSSYVSGAYSFWSAKSSEAMSASSYCPVFWERPSLAAHRWLNLTIAFAECYAAANPGIITSATGPSSTKALSVPPTPSSTSPTNSVVGRSQGIEMWMLASTGMAAAAVNSVL</sequence>
<dbReference type="Pfam" id="PF24870">
    <property type="entry name" value="DUF7735"/>
    <property type="match status" value="1"/>
</dbReference>
<dbReference type="OrthoDB" id="4940591at2759"/>
<dbReference type="AlphaFoldDB" id="A0A507B0I5"/>
<dbReference type="InParanoid" id="A0A507B0I5"/>
<evidence type="ECO:0000259" key="2">
    <source>
        <dbReference type="Pfam" id="PF24870"/>
    </source>
</evidence>